<sequence length="478" mass="53447">MVHTVMCKTRVLFVYIALWLAASPDKVTPDTVTAEQPYGSGTNAHLQLSSAQEEPVERDSQIPASDKNATVQSGPFSHGAASLPESTLLYITETAAVEAAPSPSLPTTVDVYIAAFNWTMLHERSPSMFVTVYYGNGTEGDTLTAHVQEPQVQGVWKRPYSMQRSSNSLVRPNFDSAALWVTDHVDSSRISVAKYTDKMLATGYFEDHKDHRSVQVESLSSRRKKPGSTENHRRHARKLRRRGGNRANAYLQFQPAYGQDLHTFVHIAAGKVDAALAGSLLLNPQPKGDIYIHSVLEIPHAFRKWVDPDYAPLWDPEFIVTGDYWSSTLTPWYNTSSVSLTNGTYAMAEGFYKHRYASLTIHRASMIPGWFNVDETPDPKMKILVSGEAGFSGAKRLSGAILQKSNHVKRRQFNSEKQVLLKRHAKTVALLRSRFDAETKELQSEHSQSPDVIKKLEKEIEALEMVSSLQPHIRSLQQ</sequence>
<dbReference type="OMA" id="ETIMRHT"/>
<dbReference type="Proteomes" id="UP000007494">
    <property type="component" value="Chromosome XII"/>
</dbReference>
<feature type="region of interest" description="Disordered" evidence="1">
    <location>
        <begin position="213"/>
        <end position="242"/>
    </location>
</feature>
<evidence type="ECO:0000256" key="2">
    <source>
        <dbReference type="SAM" id="SignalP"/>
    </source>
</evidence>
<dbReference type="InParanoid" id="F0VQI1"/>
<dbReference type="RefSeq" id="XP_003886004.1">
    <property type="nucleotide sequence ID" value="XM_003885955.1"/>
</dbReference>
<feature type="compositionally biased region" description="Polar residues" evidence="1">
    <location>
        <begin position="30"/>
        <end position="52"/>
    </location>
</feature>
<gene>
    <name evidence="3" type="ORF">NCLIV_064040</name>
</gene>
<protein>
    <submittedName>
        <fullName evidence="3">Uncharacterized protein</fullName>
    </submittedName>
</protein>
<reference evidence="4" key="1">
    <citation type="journal article" date="2012" name="PLoS Pathog.">
        <title>Comparative genomics of the apicomplexan parasites Toxoplasma gondii and Neospora caninum: Coccidia differing in host range and transmission strategy.</title>
        <authorList>
            <person name="Reid A.J."/>
            <person name="Vermont S.J."/>
            <person name="Cotton J.A."/>
            <person name="Harris D."/>
            <person name="Hill-Cawthorne G.A."/>
            <person name="Konen-Waisman S."/>
            <person name="Latham S.M."/>
            <person name="Mourier T."/>
            <person name="Norton R."/>
            <person name="Quail M.A."/>
            <person name="Sanders M."/>
            <person name="Shanmugam D."/>
            <person name="Sohal A."/>
            <person name="Wasmuth J.D."/>
            <person name="Brunk B."/>
            <person name="Grigg M.E."/>
            <person name="Howard J.C."/>
            <person name="Parkinson J."/>
            <person name="Roos D.S."/>
            <person name="Trees A.J."/>
            <person name="Berriman M."/>
            <person name="Pain A."/>
            <person name="Wastling J.M."/>
        </authorList>
    </citation>
    <scope>NUCLEOTIDE SEQUENCE [LARGE SCALE GENOMIC DNA]</scope>
    <source>
        <strain evidence="4">Liverpool</strain>
    </source>
</reference>
<keyword evidence="4" id="KW-1185">Reference proteome</keyword>
<evidence type="ECO:0000256" key="1">
    <source>
        <dbReference type="SAM" id="MobiDB-lite"/>
    </source>
</evidence>
<dbReference type="OrthoDB" id="332222at2759"/>
<dbReference type="eggNOG" id="ENOG502R03X">
    <property type="taxonomic scope" value="Eukaryota"/>
</dbReference>
<organism evidence="3 4">
    <name type="scientific">Neospora caninum (strain Liverpool)</name>
    <dbReference type="NCBI Taxonomy" id="572307"/>
    <lineage>
        <taxon>Eukaryota</taxon>
        <taxon>Sar</taxon>
        <taxon>Alveolata</taxon>
        <taxon>Apicomplexa</taxon>
        <taxon>Conoidasida</taxon>
        <taxon>Coccidia</taxon>
        <taxon>Eucoccidiorida</taxon>
        <taxon>Eimeriorina</taxon>
        <taxon>Sarcocystidae</taxon>
        <taxon>Neospora</taxon>
    </lineage>
</organism>
<keyword evidence="2" id="KW-0732">Signal</keyword>
<dbReference type="GeneID" id="13445201"/>
<dbReference type="AlphaFoldDB" id="F0VQI1"/>
<feature type="compositionally biased region" description="Basic residues" evidence="1">
    <location>
        <begin position="221"/>
        <end position="242"/>
    </location>
</feature>
<dbReference type="EMBL" id="FR823393">
    <property type="protein sequence ID" value="CBZ55978.1"/>
    <property type="molecule type" value="Genomic_DNA"/>
</dbReference>
<name>F0VQI1_NEOCL</name>
<evidence type="ECO:0000313" key="3">
    <source>
        <dbReference type="EMBL" id="CBZ55978.1"/>
    </source>
</evidence>
<accession>F0VQI1</accession>
<dbReference type="VEuPathDB" id="ToxoDB:NCLIV_064040"/>
<proteinExistence type="predicted"/>
<feature type="chain" id="PRO_5003258900" evidence="2">
    <location>
        <begin position="30"/>
        <end position="478"/>
    </location>
</feature>
<evidence type="ECO:0000313" key="4">
    <source>
        <dbReference type="Proteomes" id="UP000007494"/>
    </source>
</evidence>
<feature type="signal peptide" evidence="2">
    <location>
        <begin position="1"/>
        <end position="29"/>
    </location>
</feature>
<feature type="region of interest" description="Disordered" evidence="1">
    <location>
        <begin position="28"/>
        <end position="77"/>
    </location>
</feature>